<evidence type="ECO:0000256" key="6">
    <source>
        <dbReference type="ARBA" id="ARBA00023180"/>
    </source>
</evidence>
<evidence type="ECO:0000313" key="11">
    <source>
        <dbReference type="EMBL" id="GCC20452.1"/>
    </source>
</evidence>
<organism evidence="11 12">
    <name type="scientific">Chiloscyllium punctatum</name>
    <name type="common">Brownbanded bambooshark</name>
    <name type="synonym">Hemiscyllium punctatum</name>
    <dbReference type="NCBI Taxonomy" id="137246"/>
    <lineage>
        <taxon>Eukaryota</taxon>
        <taxon>Metazoa</taxon>
        <taxon>Chordata</taxon>
        <taxon>Craniata</taxon>
        <taxon>Vertebrata</taxon>
        <taxon>Chondrichthyes</taxon>
        <taxon>Elasmobranchii</taxon>
        <taxon>Galeomorphii</taxon>
        <taxon>Galeoidea</taxon>
        <taxon>Orectolobiformes</taxon>
        <taxon>Hemiscylliidae</taxon>
        <taxon>Chiloscyllium</taxon>
    </lineage>
</organism>
<proteinExistence type="predicted"/>
<keyword evidence="3 9" id="KW-0732">Signal</keyword>
<accession>A0A401RQL8</accession>
<dbReference type="InterPro" id="IPR036179">
    <property type="entry name" value="Ig-like_dom_sf"/>
</dbReference>
<dbReference type="Proteomes" id="UP000287033">
    <property type="component" value="Unassembled WGS sequence"/>
</dbReference>
<dbReference type="InterPro" id="IPR013106">
    <property type="entry name" value="Ig_V-set"/>
</dbReference>
<sequence length="164" mass="18317">MKTEERLLLIILRLNAFIPELLANEQIAQSPLALEAVEGSTVTMHCSTSALLSFVKWYQWRGGRDLKLLIVVSGSLVTAGKVQATLHREQKRSTLTISDVGRGDAAIYLCGVITTMMQSHEHAVQKPQGDKSHMDSLTISRLRSNSDNWLKMKLVELLCAIWIM</sequence>
<dbReference type="AlphaFoldDB" id="A0A401RQL8"/>
<keyword evidence="6" id="KW-0325">Glycoprotein</keyword>
<comment type="subcellular location">
    <subcellularLocation>
        <location evidence="1">Cell membrane</location>
    </subcellularLocation>
</comment>
<evidence type="ECO:0000313" key="12">
    <source>
        <dbReference type="Proteomes" id="UP000287033"/>
    </source>
</evidence>
<evidence type="ECO:0000256" key="8">
    <source>
        <dbReference type="ARBA" id="ARBA00043266"/>
    </source>
</evidence>
<feature type="signal peptide" evidence="9">
    <location>
        <begin position="1"/>
        <end position="23"/>
    </location>
</feature>
<dbReference type="Gene3D" id="2.60.40.10">
    <property type="entry name" value="Immunoglobulins"/>
    <property type="match status" value="1"/>
</dbReference>
<keyword evidence="2" id="KW-1003">Cell membrane</keyword>
<dbReference type="SMART" id="SM00409">
    <property type="entry name" value="IG"/>
    <property type="match status" value="1"/>
</dbReference>
<keyword evidence="12" id="KW-1185">Reference proteome</keyword>
<keyword evidence="8" id="KW-0391">Immunity</keyword>
<dbReference type="EMBL" id="BEZZ01001781">
    <property type="protein sequence ID" value="GCC20452.1"/>
    <property type="molecule type" value="Genomic_DNA"/>
</dbReference>
<dbReference type="PROSITE" id="PS50835">
    <property type="entry name" value="IG_LIKE"/>
    <property type="match status" value="1"/>
</dbReference>
<evidence type="ECO:0000256" key="5">
    <source>
        <dbReference type="ARBA" id="ARBA00023157"/>
    </source>
</evidence>
<comment type="subunit">
    <text evidence="7">Alpha-beta TR is a heterodimer composed of an alpha and beta chain; disulfide-linked. The alpha-beta TR is associated with the transmembrane signaling CD3 coreceptor proteins to form the TR-CD3 (TcR or TCR). The assembly of alpha-beta TR heterodimers with CD3 occurs in the endoplasmic reticulum where a single alpha-beta TR heterodimer associates with one CD3D-CD3E heterodimer, one CD3G-CD3E heterodimer and one CD247 homodimer forming a stable octameric structure. CD3D-CD3E and CD3G-CD3E heterodimers preferentially associate with TR alpha and TR beta chains, respectively. The association of the CD247 homodimer is the last step of TcR assembly in the endoplasmic reticulum and is required for transport to the cell surface.</text>
</comment>
<dbReference type="OMA" id="MQSHEHA"/>
<dbReference type="InterPro" id="IPR051896">
    <property type="entry name" value="TCR_alpha_variable"/>
</dbReference>
<dbReference type="InterPro" id="IPR007110">
    <property type="entry name" value="Ig-like_dom"/>
</dbReference>
<dbReference type="InterPro" id="IPR003599">
    <property type="entry name" value="Ig_sub"/>
</dbReference>
<comment type="caution">
    <text evidence="11">The sequence shown here is derived from an EMBL/GenBank/DDBJ whole genome shotgun (WGS) entry which is preliminary data.</text>
</comment>
<evidence type="ECO:0000256" key="4">
    <source>
        <dbReference type="ARBA" id="ARBA00023136"/>
    </source>
</evidence>
<evidence type="ECO:0000256" key="7">
    <source>
        <dbReference type="ARBA" id="ARBA00038651"/>
    </source>
</evidence>
<evidence type="ECO:0000256" key="1">
    <source>
        <dbReference type="ARBA" id="ARBA00004236"/>
    </source>
</evidence>
<dbReference type="SUPFAM" id="SSF48726">
    <property type="entry name" value="Immunoglobulin"/>
    <property type="match status" value="1"/>
</dbReference>
<reference evidence="11 12" key="1">
    <citation type="journal article" date="2018" name="Nat. Ecol. Evol.">
        <title>Shark genomes provide insights into elasmobranch evolution and the origin of vertebrates.</title>
        <authorList>
            <person name="Hara Y"/>
            <person name="Yamaguchi K"/>
            <person name="Onimaru K"/>
            <person name="Kadota M"/>
            <person name="Koyanagi M"/>
            <person name="Keeley SD"/>
            <person name="Tatsumi K"/>
            <person name="Tanaka K"/>
            <person name="Motone F"/>
            <person name="Kageyama Y"/>
            <person name="Nozu R"/>
            <person name="Adachi N"/>
            <person name="Nishimura O"/>
            <person name="Nakagawa R"/>
            <person name="Tanegashima C"/>
            <person name="Kiyatake I"/>
            <person name="Matsumoto R"/>
            <person name="Murakumo K"/>
            <person name="Nishida K"/>
            <person name="Terakita A"/>
            <person name="Kuratani S"/>
            <person name="Sato K"/>
            <person name="Hyodo S Kuraku.S."/>
        </authorList>
    </citation>
    <scope>NUCLEOTIDE SEQUENCE [LARGE SCALE GENOMIC DNA]</scope>
</reference>
<dbReference type="Pfam" id="PF07686">
    <property type="entry name" value="V-set"/>
    <property type="match status" value="1"/>
</dbReference>
<dbReference type="PANTHER" id="PTHR19339">
    <property type="entry name" value="T CELL RECEPTOR ALPHA VARIABLE 39"/>
    <property type="match status" value="1"/>
</dbReference>
<evidence type="ECO:0000256" key="2">
    <source>
        <dbReference type="ARBA" id="ARBA00022475"/>
    </source>
</evidence>
<keyword evidence="5" id="KW-1015">Disulfide bond</keyword>
<dbReference type="GO" id="GO:0042101">
    <property type="term" value="C:T cell receptor complex"/>
    <property type="evidence" value="ECO:0007669"/>
    <property type="project" value="UniProtKB-KW"/>
</dbReference>
<keyword evidence="8" id="KW-1279">T cell receptor</keyword>
<evidence type="ECO:0000256" key="3">
    <source>
        <dbReference type="ARBA" id="ARBA00022729"/>
    </source>
</evidence>
<dbReference type="PANTHER" id="PTHR19339:SF5">
    <property type="entry name" value="IG-LIKE DOMAIN-CONTAINING PROTEIN"/>
    <property type="match status" value="1"/>
</dbReference>
<dbReference type="InterPro" id="IPR013783">
    <property type="entry name" value="Ig-like_fold"/>
</dbReference>
<name>A0A401RQL8_CHIPU</name>
<feature type="chain" id="PRO_5019364324" description="Ig-like domain-containing protein" evidence="9">
    <location>
        <begin position="24"/>
        <end position="164"/>
    </location>
</feature>
<keyword evidence="4" id="KW-0472">Membrane</keyword>
<gene>
    <name evidence="11" type="ORF">chiPu_0019012</name>
</gene>
<feature type="domain" description="Ig-like" evidence="10">
    <location>
        <begin position="19"/>
        <end position="112"/>
    </location>
</feature>
<protein>
    <recommendedName>
        <fullName evidence="10">Ig-like domain-containing protein</fullName>
    </recommendedName>
</protein>
<keyword evidence="8" id="KW-1064">Adaptive immunity</keyword>
<evidence type="ECO:0000259" key="10">
    <source>
        <dbReference type="PROSITE" id="PS50835"/>
    </source>
</evidence>
<dbReference type="STRING" id="137246.A0A401RQL8"/>
<evidence type="ECO:0000256" key="9">
    <source>
        <dbReference type="SAM" id="SignalP"/>
    </source>
</evidence>